<keyword evidence="11" id="KW-1185">Reference proteome</keyword>
<keyword evidence="5" id="KW-0560">Oxidoreductase</keyword>
<dbReference type="Pfam" id="PF00264">
    <property type="entry name" value="Tyrosinase"/>
    <property type="match status" value="1"/>
</dbReference>
<dbReference type="InterPro" id="IPR022740">
    <property type="entry name" value="Polyphenol_oxidase_C"/>
</dbReference>
<dbReference type="Pfam" id="PF12142">
    <property type="entry name" value="PPO1_DWL"/>
    <property type="match status" value="1"/>
</dbReference>
<organism evidence="10 11">
    <name type="scientific">Morus notabilis</name>
    <dbReference type="NCBI Taxonomy" id="981085"/>
    <lineage>
        <taxon>Eukaryota</taxon>
        <taxon>Viridiplantae</taxon>
        <taxon>Streptophyta</taxon>
        <taxon>Embryophyta</taxon>
        <taxon>Tracheophyta</taxon>
        <taxon>Spermatophyta</taxon>
        <taxon>Magnoliopsida</taxon>
        <taxon>eudicotyledons</taxon>
        <taxon>Gunneridae</taxon>
        <taxon>Pentapetalae</taxon>
        <taxon>rosids</taxon>
        <taxon>fabids</taxon>
        <taxon>Rosales</taxon>
        <taxon>Moraceae</taxon>
        <taxon>Moreae</taxon>
        <taxon>Morus</taxon>
    </lineage>
</organism>
<keyword evidence="7" id="KW-1015">Disulfide bond</keyword>
<dbReference type="GO" id="GO:0046872">
    <property type="term" value="F:metal ion binding"/>
    <property type="evidence" value="ECO:0007669"/>
    <property type="project" value="UniProtKB-KW"/>
</dbReference>
<feature type="region of interest" description="Disordered" evidence="8">
    <location>
        <begin position="20"/>
        <end position="40"/>
    </location>
</feature>
<feature type="domain" description="Tyrosinase copper-binding" evidence="9">
    <location>
        <begin position="221"/>
        <end position="232"/>
    </location>
</feature>
<reference evidence="11" key="1">
    <citation type="submission" date="2013-01" db="EMBL/GenBank/DDBJ databases">
        <title>Draft Genome Sequence of a Mulberry Tree, Morus notabilis C.K. Schneid.</title>
        <authorList>
            <person name="He N."/>
            <person name="Zhao S."/>
        </authorList>
    </citation>
    <scope>NUCLEOTIDE SEQUENCE</scope>
</reference>
<dbReference type="InterPro" id="IPR022739">
    <property type="entry name" value="Polyphenol_oxidase_cen"/>
</dbReference>
<evidence type="ECO:0000259" key="9">
    <source>
        <dbReference type="PROSITE" id="PS00498"/>
    </source>
</evidence>
<name>W9S4Y8_9ROSA</name>
<dbReference type="STRING" id="981085.W9S4Y8"/>
<dbReference type="PANTHER" id="PTHR11474">
    <property type="entry name" value="TYROSINASE FAMILY MEMBER"/>
    <property type="match status" value="1"/>
</dbReference>
<feature type="compositionally biased region" description="Polar residues" evidence="8">
    <location>
        <begin position="20"/>
        <end position="32"/>
    </location>
</feature>
<comment type="similarity">
    <text evidence="2">Belongs to the tyrosinase family.</text>
</comment>
<keyword evidence="6" id="KW-0186">Copper</keyword>
<dbReference type="GO" id="GO:0004097">
    <property type="term" value="F:catechol oxidase activity"/>
    <property type="evidence" value="ECO:0007669"/>
    <property type="project" value="InterPro"/>
</dbReference>
<dbReference type="Gene3D" id="1.10.1280.10">
    <property type="entry name" value="Di-copper center containing domain from catechol oxidase"/>
    <property type="match status" value="1"/>
</dbReference>
<dbReference type="AlphaFoldDB" id="W9S4Y8"/>
<dbReference type="InterPro" id="IPR002227">
    <property type="entry name" value="Tyrosinase_Cu-bd"/>
</dbReference>
<evidence type="ECO:0000313" key="11">
    <source>
        <dbReference type="Proteomes" id="UP000030645"/>
    </source>
</evidence>
<evidence type="ECO:0000256" key="3">
    <source>
        <dbReference type="ARBA" id="ARBA00022723"/>
    </source>
</evidence>
<evidence type="ECO:0000256" key="8">
    <source>
        <dbReference type="SAM" id="MobiDB-lite"/>
    </source>
</evidence>
<proteinExistence type="inferred from homology"/>
<evidence type="ECO:0000256" key="4">
    <source>
        <dbReference type="ARBA" id="ARBA00022784"/>
    </source>
</evidence>
<dbReference type="Pfam" id="PF12143">
    <property type="entry name" value="PPO1_KFDV"/>
    <property type="match status" value="1"/>
</dbReference>
<dbReference type="PROSITE" id="PS00498">
    <property type="entry name" value="TYROSINASE_2"/>
    <property type="match status" value="1"/>
</dbReference>
<accession>W9S4Y8</accession>
<dbReference type="eggNOG" id="ENOG502QVBP">
    <property type="taxonomic scope" value="Eukaryota"/>
</dbReference>
<comment type="cofactor">
    <cofactor evidence="1">
        <name>Cu(2+)</name>
        <dbReference type="ChEBI" id="CHEBI:29036"/>
    </cofactor>
</comment>
<dbReference type="EMBL" id="KE345789">
    <property type="protein sequence ID" value="EXC16158.1"/>
    <property type="molecule type" value="Genomic_DNA"/>
</dbReference>
<gene>
    <name evidence="10" type="ORF">L484_024326</name>
</gene>
<evidence type="ECO:0000313" key="10">
    <source>
        <dbReference type="EMBL" id="EXC16158.1"/>
    </source>
</evidence>
<dbReference type="PANTHER" id="PTHR11474:SF76">
    <property type="entry name" value="SHKT DOMAIN-CONTAINING PROTEIN"/>
    <property type="match status" value="1"/>
</dbReference>
<keyword evidence="3" id="KW-0479">Metal-binding</keyword>
<dbReference type="InterPro" id="IPR050316">
    <property type="entry name" value="Tyrosinase/Hemocyanin"/>
</dbReference>
<dbReference type="Proteomes" id="UP000030645">
    <property type="component" value="Unassembled WGS sequence"/>
</dbReference>
<dbReference type="SUPFAM" id="SSF48056">
    <property type="entry name" value="Di-copper centre-containing domain"/>
    <property type="match status" value="1"/>
</dbReference>
<evidence type="ECO:0000256" key="5">
    <source>
        <dbReference type="ARBA" id="ARBA00023002"/>
    </source>
</evidence>
<dbReference type="InterPro" id="IPR008922">
    <property type="entry name" value="Di-copper_centre_dom_sf"/>
</dbReference>
<sequence length="379" mass="42938">MASFFLTKPLISTTTVPKTSFLDKSQTPNNTSDAKRKSKALSSRSSLFSCMACWEGNDQQNPTPNSDYETALININLPWTPGNLPAEMCCLWRDGRDALQAAIRRHCQSTPSTGYFRLHSDFVPPPVTCLRVRQPAHSVSYDYIAKYNTVTQLMKNLPPEFHATSQRPLCLLRWRLYVEKRSITHQPPTTVNLNYDQDPDYLLPPEKQVAENLSTMYKCRDPIFFAHHANVDRMWNIWKTLGGGKRKDITKKDFLDSEFLFYNENAQLVRVKIRDCLDTKALGHMFTKRSSFLGRTKSPPPISSSSRDWASRAGLKVQGGYCSGAEAKEEEEEEEQVLVVEGIGFDTLKPVRLDVYVNTEFAGSFIDVPHNINPGGDQS</sequence>
<evidence type="ECO:0000256" key="2">
    <source>
        <dbReference type="ARBA" id="ARBA00009928"/>
    </source>
</evidence>
<keyword evidence="4" id="KW-0883">Thioether bond</keyword>
<dbReference type="SMR" id="W9S4Y8"/>
<evidence type="ECO:0000256" key="7">
    <source>
        <dbReference type="ARBA" id="ARBA00023157"/>
    </source>
</evidence>
<evidence type="ECO:0000256" key="6">
    <source>
        <dbReference type="ARBA" id="ARBA00023008"/>
    </source>
</evidence>
<evidence type="ECO:0000256" key="1">
    <source>
        <dbReference type="ARBA" id="ARBA00001973"/>
    </source>
</evidence>
<protein>
    <submittedName>
        <fullName evidence="10">Polyphenol oxidase</fullName>
    </submittedName>
</protein>